<evidence type="ECO:0000256" key="2">
    <source>
        <dbReference type="SAM" id="MobiDB-lite"/>
    </source>
</evidence>
<dbReference type="AlphaFoldDB" id="A0A7J6M586"/>
<feature type="compositionally biased region" description="Polar residues" evidence="2">
    <location>
        <begin position="257"/>
        <end position="275"/>
    </location>
</feature>
<feature type="coiled-coil region" evidence="1">
    <location>
        <begin position="348"/>
        <end position="411"/>
    </location>
</feature>
<sequence>MTSSSTNAIRLSRYLLEEATRTSAQKTAGAAASVEAARQAASKPRWGPRFVALSAAAGVGAGFYINNNIDDFPEMKRFLGKIEKGDTNTAVEKAVSEAESVGAKSSDPSLAEALKVVPVEAGKSSESLSSAQPKEGENLSSSQPEEENLSSAQPEEEGNLSSAQPVEEGNLSSAQPKEEENLSSAQEGSGSTGEESADVANDVKISDKLRTAENSSDEGVLPGEEMSLSSWEEKLPIEEIQLGGHQEQKENLPSAKDTISSEGEQDQASEVTASESEPRLSEDYEPDKDSATAEDTPDPTTKEGAMEIERRECQNLSTEELVDRLVEITGRRFDDATDAAERITVAAAEASEKARAHYEEELNTVTDEMADMKMDFAERLDSIMSEHAGDVAGLKGEVAALEVALNSLDEDKHAAMDVAFASQSALSLSMDLMHDKGDVRDTIAKFADLPSIRNETKAVVLDTLPSPLPPVYSAGALKVRFERQLPRLVTSAFMPEKPTMMSTMLARVFASLYRLDRRDADEMKKEGADGAPEEFYRTSLLPFTDPTSKNLNSITRAARSLDRGDLVGAVAHLKDTTGETRTEVDEWLKEASEIGRYDTLS</sequence>
<accession>A0A7J6M586</accession>
<name>A0A7J6M586_PERCH</name>
<feature type="region of interest" description="Disordered" evidence="2">
    <location>
        <begin position="121"/>
        <end position="305"/>
    </location>
</feature>
<evidence type="ECO:0008006" key="5">
    <source>
        <dbReference type="Google" id="ProtNLM"/>
    </source>
</evidence>
<gene>
    <name evidence="3" type="ORF">FOL47_003945</name>
</gene>
<feature type="compositionally biased region" description="Polar residues" evidence="2">
    <location>
        <begin position="182"/>
        <end position="194"/>
    </location>
</feature>
<evidence type="ECO:0000313" key="4">
    <source>
        <dbReference type="Proteomes" id="UP000591131"/>
    </source>
</evidence>
<feature type="compositionally biased region" description="Polar residues" evidence="2">
    <location>
        <begin position="124"/>
        <end position="143"/>
    </location>
</feature>
<keyword evidence="4" id="KW-1185">Reference proteome</keyword>
<protein>
    <recommendedName>
        <fullName evidence="5">Mitofilin</fullName>
    </recommendedName>
</protein>
<dbReference type="Proteomes" id="UP000591131">
    <property type="component" value="Unassembled WGS sequence"/>
</dbReference>
<dbReference type="OrthoDB" id="10261039at2759"/>
<evidence type="ECO:0000313" key="3">
    <source>
        <dbReference type="EMBL" id="KAF4666709.1"/>
    </source>
</evidence>
<feature type="compositionally biased region" description="Acidic residues" evidence="2">
    <location>
        <begin position="144"/>
        <end position="158"/>
    </location>
</feature>
<evidence type="ECO:0000256" key="1">
    <source>
        <dbReference type="SAM" id="Coils"/>
    </source>
</evidence>
<feature type="compositionally biased region" description="Basic and acidic residues" evidence="2">
    <location>
        <begin position="276"/>
        <end position="291"/>
    </location>
</feature>
<keyword evidence="1" id="KW-0175">Coiled coil</keyword>
<dbReference type="EMBL" id="JAAPAO010000228">
    <property type="protein sequence ID" value="KAF4666709.1"/>
    <property type="molecule type" value="Genomic_DNA"/>
</dbReference>
<feature type="compositionally biased region" description="Polar residues" evidence="2">
    <location>
        <begin position="159"/>
        <end position="175"/>
    </location>
</feature>
<reference evidence="3 4" key="1">
    <citation type="submission" date="2020-04" db="EMBL/GenBank/DDBJ databases">
        <title>Perkinsus chesapeaki whole genome sequence.</title>
        <authorList>
            <person name="Bogema D.R."/>
        </authorList>
    </citation>
    <scope>NUCLEOTIDE SEQUENCE [LARGE SCALE GENOMIC DNA]</scope>
    <source>
        <strain evidence="3">ATCC PRA-425</strain>
    </source>
</reference>
<proteinExistence type="predicted"/>
<organism evidence="3 4">
    <name type="scientific">Perkinsus chesapeaki</name>
    <name type="common">Clam parasite</name>
    <name type="synonym">Perkinsus andrewsi</name>
    <dbReference type="NCBI Taxonomy" id="330153"/>
    <lineage>
        <taxon>Eukaryota</taxon>
        <taxon>Sar</taxon>
        <taxon>Alveolata</taxon>
        <taxon>Perkinsozoa</taxon>
        <taxon>Perkinsea</taxon>
        <taxon>Perkinsida</taxon>
        <taxon>Perkinsidae</taxon>
        <taxon>Perkinsus</taxon>
    </lineage>
</organism>
<comment type="caution">
    <text evidence="3">The sequence shown here is derived from an EMBL/GenBank/DDBJ whole genome shotgun (WGS) entry which is preliminary data.</text>
</comment>